<reference evidence="2 3" key="1">
    <citation type="submission" date="2019-01" db="EMBL/GenBank/DDBJ databases">
        <title>Geovibrio thiophilus DSM 11263, complete genome.</title>
        <authorList>
            <person name="Spring S."/>
            <person name="Bunk B."/>
            <person name="Sproer C."/>
        </authorList>
    </citation>
    <scope>NUCLEOTIDE SEQUENCE [LARGE SCALE GENOMIC DNA]</scope>
    <source>
        <strain evidence="2 3">DSM 11263</strain>
    </source>
</reference>
<organism evidence="2 3">
    <name type="scientific">Geovibrio thiophilus</name>
    <dbReference type="NCBI Taxonomy" id="139438"/>
    <lineage>
        <taxon>Bacteria</taxon>
        <taxon>Pseudomonadati</taxon>
        <taxon>Deferribacterota</taxon>
        <taxon>Deferribacteres</taxon>
        <taxon>Deferribacterales</taxon>
        <taxon>Geovibrionaceae</taxon>
        <taxon>Geovibrio</taxon>
    </lineage>
</organism>
<dbReference type="AlphaFoldDB" id="A0A410K1H0"/>
<dbReference type="PANTHER" id="PTHR35024">
    <property type="entry name" value="HYPOTHETICAL CYTOSOLIC PROTEIN"/>
    <property type="match status" value="1"/>
</dbReference>
<dbReference type="OrthoDB" id="9789407at2"/>
<evidence type="ECO:0000256" key="1">
    <source>
        <dbReference type="ARBA" id="ARBA00044755"/>
    </source>
</evidence>
<dbReference type="KEGG" id="gtl:EP073_12995"/>
<dbReference type="Proteomes" id="UP000287502">
    <property type="component" value="Chromosome"/>
</dbReference>
<gene>
    <name evidence="2" type="ORF">EP073_12995</name>
</gene>
<dbReference type="EMBL" id="CP035108">
    <property type="protein sequence ID" value="QAR34290.1"/>
    <property type="molecule type" value="Genomic_DNA"/>
</dbReference>
<dbReference type="PANTHER" id="PTHR35024:SF4">
    <property type="entry name" value="POLYMER-FORMING CYTOSKELETAL PROTEIN"/>
    <property type="match status" value="1"/>
</dbReference>
<dbReference type="RefSeq" id="WP_128467595.1">
    <property type="nucleotide sequence ID" value="NZ_CP035108.1"/>
</dbReference>
<accession>A0A410K1H0</accession>
<sequence>MIKGKEDNGGIDAFLGKNTTFKGTLIFDGLVRMDGNFEGNIKTSDTLVIANSGNVKAEIEAGQVKISGKFDGTITAKSKVELYKPANVTGTIRSAAVQMEEGVIFNGSLEMGETLKTAVPKKGDAE</sequence>
<dbReference type="InterPro" id="IPR007607">
    <property type="entry name" value="BacA/B"/>
</dbReference>
<evidence type="ECO:0000313" key="2">
    <source>
        <dbReference type="EMBL" id="QAR34290.1"/>
    </source>
</evidence>
<keyword evidence="3" id="KW-1185">Reference proteome</keyword>
<evidence type="ECO:0000313" key="3">
    <source>
        <dbReference type="Proteomes" id="UP000287502"/>
    </source>
</evidence>
<proteinExistence type="inferred from homology"/>
<protein>
    <submittedName>
        <fullName evidence="2">Polymer-forming cytoskeletal protein</fullName>
    </submittedName>
</protein>
<name>A0A410K1H0_9BACT</name>
<dbReference type="Pfam" id="PF04519">
    <property type="entry name" value="Bactofilin"/>
    <property type="match status" value="1"/>
</dbReference>
<comment type="similarity">
    <text evidence="1">Belongs to the bactofilin family.</text>
</comment>